<dbReference type="Proteomes" id="UP001218362">
    <property type="component" value="Chromosome"/>
</dbReference>
<reference evidence="2" key="1">
    <citation type="submission" date="2023-03" db="EMBL/GenBank/DDBJ databases">
        <title>Andean soil-derived lignocellulolytic bacterial consortium as a source of novel taxa and putative plastic-active enzymes.</title>
        <authorList>
            <person name="Diaz-Garcia L."/>
            <person name="Chuvochina M."/>
            <person name="Feuerriegel G."/>
            <person name="Bunk B."/>
            <person name="Sproer C."/>
            <person name="Streit W.R."/>
            <person name="Rodriguez L.M."/>
            <person name="Overmann J."/>
            <person name="Jimenez D.J."/>
        </authorList>
    </citation>
    <scope>NUCLEOTIDE SEQUENCE</scope>
    <source>
        <strain evidence="2">MAG 26</strain>
    </source>
</reference>
<accession>A0AAJ5XA03</accession>
<evidence type="ECO:0000259" key="1">
    <source>
        <dbReference type="SMART" id="SM00382"/>
    </source>
</evidence>
<feature type="domain" description="AAA+ ATPase" evidence="1">
    <location>
        <begin position="37"/>
        <end position="172"/>
    </location>
</feature>
<dbReference type="GO" id="GO:0005524">
    <property type="term" value="F:ATP binding"/>
    <property type="evidence" value="ECO:0007669"/>
    <property type="project" value="UniProtKB-KW"/>
</dbReference>
<protein>
    <submittedName>
        <fullName evidence="2">ATP-binding protein</fullName>
    </submittedName>
</protein>
<dbReference type="GO" id="GO:0016887">
    <property type="term" value="F:ATP hydrolysis activity"/>
    <property type="evidence" value="ECO:0007669"/>
    <property type="project" value="InterPro"/>
</dbReference>
<evidence type="ECO:0000313" key="2">
    <source>
        <dbReference type="EMBL" id="WEK48363.1"/>
    </source>
</evidence>
<proteinExistence type="predicted"/>
<dbReference type="SUPFAM" id="SSF52540">
    <property type="entry name" value="P-loop containing nucleoside triphosphate hydrolases"/>
    <property type="match status" value="2"/>
</dbReference>
<keyword evidence="2" id="KW-0067">ATP-binding</keyword>
<dbReference type="InterPro" id="IPR003593">
    <property type="entry name" value="AAA+_ATPase"/>
</dbReference>
<dbReference type="PANTHER" id="PTHR23077">
    <property type="entry name" value="AAA-FAMILY ATPASE"/>
    <property type="match status" value="1"/>
</dbReference>
<feature type="domain" description="AAA+ ATPase" evidence="1">
    <location>
        <begin position="287"/>
        <end position="414"/>
    </location>
</feature>
<evidence type="ECO:0000313" key="3">
    <source>
        <dbReference type="Proteomes" id="UP001218362"/>
    </source>
</evidence>
<gene>
    <name evidence="2" type="ORF">P0Y56_08735</name>
</gene>
<organism evidence="2 3">
    <name type="scientific">Candidatus Andeanibacterium colombiense</name>
    <dbReference type="NCBI Taxonomy" id="3121345"/>
    <lineage>
        <taxon>Bacteria</taxon>
        <taxon>Pseudomonadati</taxon>
        <taxon>Pseudomonadota</taxon>
        <taxon>Alphaproteobacteria</taxon>
        <taxon>Sphingomonadales</taxon>
        <taxon>Sphingomonadaceae</taxon>
        <taxon>Candidatus Andeanibacterium</taxon>
    </lineage>
</organism>
<dbReference type="Gene3D" id="3.40.50.300">
    <property type="entry name" value="P-loop containing nucleotide triphosphate hydrolases"/>
    <property type="match status" value="2"/>
</dbReference>
<dbReference type="SMART" id="SM00382">
    <property type="entry name" value="AAA"/>
    <property type="match status" value="2"/>
</dbReference>
<dbReference type="InterPro" id="IPR050168">
    <property type="entry name" value="AAA_ATPase_domain"/>
</dbReference>
<dbReference type="AlphaFoldDB" id="A0AAJ5XA03"/>
<dbReference type="EMBL" id="CP119316">
    <property type="protein sequence ID" value="WEK48363.1"/>
    <property type="molecule type" value="Genomic_DNA"/>
</dbReference>
<dbReference type="Gene3D" id="1.10.8.60">
    <property type="match status" value="1"/>
</dbReference>
<dbReference type="KEGG" id="acob:P0Y56_08735"/>
<keyword evidence="2" id="KW-0547">Nucleotide-binding</keyword>
<dbReference type="PANTHER" id="PTHR23077:SF117">
    <property type="entry name" value="AAA+ ATPASE DOMAIN-CONTAINING PROTEIN"/>
    <property type="match status" value="1"/>
</dbReference>
<dbReference type="Pfam" id="PF00004">
    <property type="entry name" value="AAA"/>
    <property type="match status" value="1"/>
</dbReference>
<name>A0AAJ5XA03_9SPHN</name>
<dbReference type="InterPro" id="IPR003959">
    <property type="entry name" value="ATPase_AAA_core"/>
</dbReference>
<sequence>MNMPVLASMTRTQGLLPDRLTPSQKLAFDKAMAAFHSNPIILVEGEAGMGKSAILRAMHRQTGGKFLDAEDILRAHARSEPQEYEQVVYDTIREAIEGYDVVYYDNVGDYQAASHAYGHHRPEAFDAVFKALYDAVDFADKKFVVSANQGYMAAQAGEMIRYRPITISLQPLKKIDYRHIFIEEFSDAAVAAIDFEKVYGFSRKLSGYFLKMVCDLLKVRGLEAPATQDVINVLQEQLLKSNVDVREVENVDLDKLVGVDAIVEKLERTILLPLQEPDLAKELGLEAKHGVLLYGPPGTGKTTIGRALAHKMQGKFFMIDGDFDHQSCSFFSKVQALFEAAQRNAPSVIFIDDADVILTDPRLAYFGRYLLTQLDGLMNEASGRICVMMTAMDLKGLPLALLRSGRMEVWLEMKLPDAKGRSEIIESYVERLPISTSKFDTLALGQQTEGFTPADLRRLVADATGHLALDRHLGDEVKPLEAYLNVAAAALRGQKQLADNAFQKRGGRQYH</sequence>
<dbReference type="InterPro" id="IPR027417">
    <property type="entry name" value="P-loop_NTPase"/>
</dbReference>